<dbReference type="RefSeq" id="XP_024508477.1">
    <property type="nucleotide sequence ID" value="XM_024642736.1"/>
</dbReference>
<organism evidence="2">
    <name type="scientific">Strongyloides ratti</name>
    <name type="common">Parasitic roundworm</name>
    <dbReference type="NCBI Taxonomy" id="34506"/>
    <lineage>
        <taxon>Eukaryota</taxon>
        <taxon>Metazoa</taxon>
        <taxon>Ecdysozoa</taxon>
        <taxon>Nematoda</taxon>
        <taxon>Chromadorea</taxon>
        <taxon>Rhabditida</taxon>
        <taxon>Tylenchina</taxon>
        <taxon>Panagrolaimomorpha</taxon>
        <taxon>Strongyloidoidea</taxon>
        <taxon>Strongyloididae</taxon>
        <taxon>Strongyloides</taxon>
    </lineage>
</organism>
<dbReference type="WormBase" id="SRAE_2000392700">
    <property type="protein sequence ID" value="SRP08044"/>
    <property type="gene ID" value="WBGene00264154"/>
</dbReference>
<gene>
    <name evidence="2 4 5" type="ORF">SRAE_2000392700</name>
</gene>
<dbReference type="Proteomes" id="UP000035682">
    <property type="component" value="Unplaced"/>
</dbReference>
<dbReference type="OMA" id="LWGLPQL"/>
<accession>A0A090LHR4</accession>
<feature type="region of interest" description="Disordered" evidence="1">
    <location>
        <begin position="347"/>
        <end position="382"/>
    </location>
</feature>
<dbReference type="AlphaFoldDB" id="A0A090LHR4"/>
<dbReference type="OrthoDB" id="5871443at2759"/>
<dbReference type="CTD" id="36381647"/>
<sequence length="382" mass="43761">MVSVKGIVETPCSSNIQKCGFEIQDLERQIIEIKTKTFKKCIKKLNCLQERAIFEDCYGKSLKAVRSIYTGDNNVDEYFTDVSDKYRFQMEQCFTSNPILDLLRPHSQVEEFVNDEDAIYARVIFSTEFADRLWGLDDNVYSRLAMESYSSCLIKEFPVRVFGGGINRIIDTSNPLMNNASTSCLLTTNEVTCYKNTLSHDGFYQQLIHNREAVLRACIRTIRLQTQCKSSDVSRMRACLCNAREEFENRLQNNLLECVRKTDMTTLYKILNEKQLGFSTQRFQDRSYNSYPQRGMEPVSSDSPLYSPPVSNTHKIVPGSVITQGLLLNGQCLCACTAPARSHQNLNYPESSFPEPTSMFSRTRSNNNPWSSPSQYSRIFKN</sequence>
<dbReference type="WBParaSite" id="SRAE_2000392700.1">
    <property type="protein sequence ID" value="SRAE_2000392700.1"/>
    <property type="gene ID" value="WBGene00264154"/>
</dbReference>
<name>A0A090LHR4_STRRB</name>
<dbReference type="EMBL" id="LN609529">
    <property type="protein sequence ID" value="CEF69277.1"/>
    <property type="molecule type" value="Genomic_DNA"/>
</dbReference>
<reference evidence="4" key="2">
    <citation type="submission" date="2020-12" db="UniProtKB">
        <authorList>
            <consortium name="WormBaseParasite"/>
        </authorList>
    </citation>
    <scope>IDENTIFICATION</scope>
</reference>
<dbReference type="GeneID" id="36381647"/>
<dbReference type="STRING" id="34506.A0A090LHR4"/>
<evidence type="ECO:0000256" key="1">
    <source>
        <dbReference type="SAM" id="MobiDB-lite"/>
    </source>
</evidence>
<evidence type="ECO:0000313" key="4">
    <source>
        <dbReference type="WBParaSite" id="SRAE_2000392700.1"/>
    </source>
</evidence>
<evidence type="ECO:0000313" key="5">
    <source>
        <dbReference type="WormBase" id="SRAE_2000392700"/>
    </source>
</evidence>
<evidence type="ECO:0000313" key="2">
    <source>
        <dbReference type="EMBL" id="CEF69277.1"/>
    </source>
</evidence>
<reference evidence="2 3" key="1">
    <citation type="submission" date="2014-09" db="EMBL/GenBank/DDBJ databases">
        <authorList>
            <person name="Martin A.A."/>
        </authorList>
    </citation>
    <scope>NUCLEOTIDE SEQUENCE</scope>
    <source>
        <strain evidence="3">ED321</strain>
        <strain evidence="2">ED321 Heterogonic</strain>
    </source>
</reference>
<proteinExistence type="predicted"/>
<evidence type="ECO:0000313" key="3">
    <source>
        <dbReference type="Proteomes" id="UP000035682"/>
    </source>
</evidence>
<protein>
    <submittedName>
        <fullName evidence="2 4">Uncharacterized protein</fullName>
    </submittedName>
</protein>
<keyword evidence="3" id="KW-1185">Reference proteome</keyword>